<evidence type="ECO:0008006" key="3">
    <source>
        <dbReference type="Google" id="ProtNLM"/>
    </source>
</evidence>
<gene>
    <name evidence="1" type="ORF">IV54_GL001593</name>
</gene>
<dbReference type="Gene3D" id="3.90.1150.30">
    <property type="match status" value="1"/>
</dbReference>
<proteinExistence type="predicted"/>
<reference evidence="1 2" key="1">
    <citation type="journal article" date="2015" name="Genome Announc.">
        <title>Expanding the biotechnology potential of lactobacilli through comparative genomics of 213 strains and associated genera.</title>
        <authorList>
            <person name="Sun Z."/>
            <person name="Harris H.M."/>
            <person name="McCann A."/>
            <person name="Guo C."/>
            <person name="Argimon S."/>
            <person name="Zhang W."/>
            <person name="Yang X."/>
            <person name="Jeffery I.B."/>
            <person name="Cooney J.C."/>
            <person name="Kagawa T.F."/>
            <person name="Liu W."/>
            <person name="Song Y."/>
            <person name="Salvetti E."/>
            <person name="Wrobel A."/>
            <person name="Rasinkangas P."/>
            <person name="Parkhill J."/>
            <person name="Rea M.C."/>
            <person name="O'Sullivan O."/>
            <person name="Ritari J."/>
            <person name="Douillard F.P."/>
            <person name="Paul Ross R."/>
            <person name="Yang R."/>
            <person name="Briner A.E."/>
            <person name="Felis G.E."/>
            <person name="de Vos W.M."/>
            <person name="Barrangou R."/>
            <person name="Klaenhammer T.R."/>
            <person name="Caufield P.W."/>
            <person name="Cui Y."/>
            <person name="Zhang H."/>
            <person name="O'Toole P.W."/>
        </authorList>
    </citation>
    <scope>NUCLEOTIDE SEQUENCE [LARGE SCALE GENOMIC DNA]</scope>
    <source>
        <strain evidence="1 2">DSM 22467</strain>
    </source>
</reference>
<dbReference type="PATRIC" id="fig|616990.3.peg.1687"/>
<accession>A0A0R2LXZ4</accession>
<evidence type="ECO:0000313" key="2">
    <source>
        <dbReference type="Proteomes" id="UP000051906"/>
    </source>
</evidence>
<dbReference type="InterPro" id="IPR038056">
    <property type="entry name" value="YjbR-like_sf"/>
</dbReference>
<dbReference type="AlphaFoldDB" id="A0A0R2LXZ4"/>
<dbReference type="InterPro" id="IPR058532">
    <property type="entry name" value="YjbR/MT2646/Rv2570-like"/>
</dbReference>
<organism evidence="1 2">
    <name type="scientific">Levilactobacillus paucivorans</name>
    <dbReference type="NCBI Taxonomy" id="616990"/>
    <lineage>
        <taxon>Bacteria</taxon>
        <taxon>Bacillati</taxon>
        <taxon>Bacillota</taxon>
        <taxon>Bacilli</taxon>
        <taxon>Lactobacillales</taxon>
        <taxon>Lactobacillaceae</taxon>
        <taxon>Levilactobacillus</taxon>
    </lineage>
</organism>
<dbReference type="SUPFAM" id="SSF142906">
    <property type="entry name" value="YjbR-like"/>
    <property type="match status" value="1"/>
</dbReference>
<comment type="caution">
    <text evidence="1">The sequence shown here is derived from an EMBL/GenBank/DDBJ whole genome shotgun (WGS) entry which is preliminary data.</text>
</comment>
<dbReference type="PANTHER" id="PTHR35145:SF1">
    <property type="entry name" value="CYTOPLASMIC PROTEIN"/>
    <property type="match status" value="1"/>
</dbReference>
<dbReference type="PANTHER" id="PTHR35145">
    <property type="entry name" value="CYTOPLASMIC PROTEIN-RELATED"/>
    <property type="match status" value="1"/>
</dbReference>
<sequence>MVTRKEIFTYTEDNYGVTPEYTFKSFPKYAALKNRQGKWFGLIMNVPLNKLGLEGTEEVDILDVKVDPELGSILRSKPGYLPGYHMNKEHWISIILDQDTDHDSLFQLLDSSYQSVIKC</sequence>
<dbReference type="EMBL" id="JQCA01000043">
    <property type="protein sequence ID" value="KRO04077.1"/>
    <property type="molecule type" value="Genomic_DNA"/>
</dbReference>
<name>A0A0R2LXZ4_9LACO</name>
<dbReference type="Pfam" id="PF04237">
    <property type="entry name" value="YjbR"/>
    <property type="match status" value="1"/>
</dbReference>
<dbReference type="RefSeq" id="WP_057878126.1">
    <property type="nucleotide sequence ID" value="NZ_JQCA01000043.1"/>
</dbReference>
<dbReference type="Proteomes" id="UP000051906">
    <property type="component" value="Unassembled WGS sequence"/>
</dbReference>
<keyword evidence="2" id="KW-1185">Reference proteome</keyword>
<dbReference type="STRING" id="616990.IV54_GL001593"/>
<dbReference type="OrthoDB" id="9789813at2"/>
<evidence type="ECO:0000313" key="1">
    <source>
        <dbReference type="EMBL" id="KRO04077.1"/>
    </source>
</evidence>
<dbReference type="InterPro" id="IPR007351">
    <property type="entry name" value="YjbR"/>
</dbReference>
<protein>
    <recommendedName>
        <fullName evidence="3">MmcQ protein</fullName>
    </recommendedName>
</protein>